<dbReference type="PANTHER" id="PTHR43133:SF46">
    <property type="entry name" value="RNA POLYMERASE SIGMA-70 FACTOR ECF SUBFAMILY"/>
    <property type="match status" value="1"/>
</dbReference>
<evidence type="ECO:0000256" key="1">
    <source>
        <dbReference type="ARBA" id="ARBA00010641"/>
    </source>
</evidence>
<dbReference type="SUPFAM" id="SSF88946">
    <property type="entry name" value="Sigma2 domain of RNA polymerase sigma factors"/>
    <property type="match status" value="1"/>
</dbReference>
<keyword evidence="8" id="KW-1185">Reference proteome</keyword>
<dbReference type="Gene3D" id="1.10.10.10">
    <property type="entry name" value="Winged helix-like DNA-binding domain superfamily/Winged helix DNA-binding domain"/>
    <property type="match status" value="1"/>
</dbReference>
<gene>
    <name evidence="7" type="ORF">ABR189_12790</name>
</gene>
<dbReference type="Gene3D" id="1.10.1740.10">
    <property type="match status" value="1"/>
</dbReference>
<dbReference type="RefSeq" id="WP_354660890.1">
    <property type="nucleotide sequence ID" value="NZ_JBEXAC010000001.1"/>
</dbReference>
<sequence length="190" mass="22380">MASTQIIMDADTWKAFQQGSKEAFETIYDRHWHTLLRYTYSVVTDQDIAKDILQEYFMEIWEKRETLPVPQNTEAFLLFVLKHRILNALRKEQIREKHIHLFSSLKQAAADDTVANSMLFKEAYQTLLAQVNQLPPRMKHVFQLKHFDNLEIAEIATTLNISGQTVRNQLNEASHRLKTKLRNNFLTLMF</sequence>
<dbReference type="NCBIfam" id="TIGR02937">
    <property type="entry name" value="sigma70-ECF"/>
    <property type="match status" value="1"/>
</dbReference>
<dbReference type="InterPro" id="IPR014284">
    <property type="entry name" value="RNA_pol_sigma-70_dom"/>
</dbReference>
<dbReference type="NCBIfam" id="TIGR02985">
    <property type="entry name" value="Sig70_bacteroi1"/>
    <property type="match status" value="1"/>
</dbReference>
<organism evidence="7 8">
    <name type="scientific">Chitinophaga defluvii</name>
    <dbReference type="NCBI Taxonomy" id="3163343"/>
    <lineage>
        <taxon>Bacteria</taxon>
        <taxon>Pseudomonadati</taxon>
        <taxon>Bacteroidota</taxon>
        <taxon>Chitinophagia</taxon>
        <taxon>Chitinophagales</taxon>
        <taxon>Chitinophagaceae</taxon>
        <taxon>Chitinophaga</taxon>
    </lineage>
</organism>
<name>A0ABV2T7C2_9BACT</name>
<dbReference type="InterPro" id="IPR013325">
    <property type="entry name" value="RNA_pol_sigma_r2"/>
</dbReference>
<evidence type="ECO:0000256" key="3">
    <source>
        <dbReference type="ARBA" id="ARBA00023082"/>
    </source>
</evidence>
<keyword evidence="3" id="KW-0731">Sigma factor</keyword>
<dbReference type="InterPro" id="IPR036388">
    <property type="entry name" value="WH-like_DNA-bd_sf"/>
</dbReference>
<dbReference type="SUPFAM" id="SSF88659">
    <property type="entry name" value="Sigma3 and sigma4 domains of RNA polymerase sigma factors"/>
    <property type="match status" value="1"/>
</dbReference>
<dbReference type="InterPro" id="IPR013324">
    <property type="entry name" value="RNA_pol_sigma_r3/r4-like"/>
</dbReference>
<evidence type="ECO:0000313" key="8">
    <source>
        <dbReference type="Proteomes" id="UP001549749"/>
    </source>
</evidence>
<dbReference type="InterPro" id="IPR013249">
    <property type="entry name" value="RNA_pol_sigma70_r4_t2"/>
</dbReference>
<dbReference type="InterPro" id="IPR014327">
    <property type="entry name" value="RNA_pol_sigma70_bacteroid"/>
</dbReference>
<feature type="domain" description="RNA polymerase sigma-70 region 2" evidence="5">
    <location>
        <begin position="28"/>
        <end position="93"/>
    </location>
</feature>
<proteinExistence type="inferred from homology"/>
<dbReference type="PANTHER" id="PTHR43133">
    <property type="entry name" value="RNA POLYMERASE ECF-TYPE SIGMA FACTO"/>
    <property type="match status" value="1"/>
</dbReference>
<dbReference type="InterPro" id="IPR039425">
    <property type="entry name" value="RNA_pol_sigma-70-like"/>
</dbReference>
<comment type="similarity">
    <text evidence="1">Belongs to the sigma-70 factor family. ECF subfamily.</text>
</comment>
<reference evidence="7 8" key="1">
    <citation type="submission" date="2024-06" db="EMBL/GenBank/DDBJ databases">
        <title>Chitinophaga defluvii sp. nov., isolated from municipal sewage.</title>
        <authorList>
            <person name="Zhang L."/>
        </authorList>
    </citation>
    <scope>NUCLEOTIDE SEQUENCE [LARGE SCALE GENOMIC DNA]</scope>
    <source>
        <strain evidence="7 8">H8</strain>
    </source>
</reference>
<dbReference type="Pfam" id="PF04542">
    <property type="entry name" value="Sigma70_r2"/>
    <property type="match status" value="1"/>
</dbReference>
<protein>
    <submittedName>
        <fullName evidence="7">RNA polymerase sigma-70 factor</fullName>
    </submittedName>
</protein>
<feature type="domain" description="RNA polymerase sigma factor 70 region 4 type 2" evidence="6">
    <location>
        <begin position="126"/>
        <end position="173"/>
    </location>
</feature>
<keyword evidence="4" id="KW-0804">Transcription</keyword>
<evidence type="ECO:0000259" key="6">
    <source>
        <dbReference type="Pfam" id="PF08281"/>
    </source>
</evidence>
<evidence type="ECO:0000259" key="5">
    <source>
        <dbReference type="Pfam" id="PF04542"/>
    </source>
</evidence>
<evidence type="ECO:0000256" key="2">
    <source>
        <dbReference type="ARBA" id="ARBA00023015"/>
    </source>
</evidence>
<evidence type="ECO:0000313" key="7">
    <source>
        <dbReference type="EMBL" id="MET6998255.1"/>
    </source>
</evidence>
<dbReference type="EMBL" id="JBEXAC010000001">
    <property type="protein sequence ID" value="MET6998255.1"/>
    <property type="molecule type" value="Genomic_DNA"/>
</dbReference>
<comment type="caution">
    <text evidence="7">The sequence shown here is derived from an EMBL/GenBank/DDBJ whole genome shotgun (WGS) entry which is preliminary data.</text>
</comment>
<dbReference type="InterPro" id="IPR007627">
    <property type="entry name" value="RNA_pol_sigma70_r2"/>
</dbReference>
<dbReference type="Pfam" id="PF08281">
    <property type="entry name" value="Sigma70_r4_2"/>
    <property type="match status" value="1"/>
</dbReference>
<accession>A0ABV2T7C2</accession>
<keyword evidence="2" id="KW-0805">Transcription regulation</keyword>
<evidence type="ECO:0000256" key="4">
    <source>
        <dbReference type="ARBA" id="ARBA00023163"/>
    </source>
</evidence>
<dbReference type="Proteomes" id="UP001549749">
    <property type="component" value="Unassembled WGS sequence"/>
</dbReference>